<feature type="non-terminal residue" evidence="4">
    <location>
        <position position="51"/>
    </location>
</feature>
<evidence type="ECO:0000256" key="2">
    <source>
        <dbReference type="ARBA" id="ARBA00023136"/>
    </source>
</evidence>
<feature type="non-terminal residue" evidence="4">
    <location>
        <position position="1"/>
    </location>
</feature>
<dbReference type="GO" id="GO:0016020">
    <property type="term" value="C:membrane"/>
    <property type="evidence" value="ECO:0007669"/>
    <property type="project" value="UniProtKB-SubCell"/>
</dbReference>
<proteinExistence type="predicted"/>
<comment type="caution">
    <text evidence="4">The sequence shown here is derived from an EMBL/GenBank/DDBJ whole genome shotgun (WGS) entry which is preliminary data.</text>
</comment>
<dbReference type="PANTHER" id="PTHR18945">
    <property type="entry name" value="NEUROTRANSMITTER GATED ION CHANNEL"/>
    <property type="match status" value="1"/>
</dbReference>
<gene>
    <name evidence="4" type="ORF">M9458_049803</name>
</gene>
<dbReference type="AlphaFoldDB" id="A0ABD0N040"/>
<dbReference type="InterPro" id="IPR018000">
    <property type="entry name" value="Neurotransmitter_ion_chnl_CS"/>
</dbReference>
<name>A0ABD0N040_CIRMR</name>
<evidence type="ECO:0000313" key="4">
    <source>
        <dbReference type="EMBL" id="KAL0155540.1"/>
    </source>
</evidence>
<dbReference type="Pfam" id="PF02931">
    <property type="entry name" value="Neur_chan_LBD"/>
    <property type="match status" value="1"/>
</dbReference>
<accession>A0ABD0N040</accession>
<dbReference type="InterPro" id="IPR036734">
    <property type="entry name" value="Neur_chan_lig-bd_sf"/>
</dbReference>
<dbReference type="EMBL" id="JAMKFB020000025">
    <property type="protein sequence ID" value="KAL0155540.1"/>
    <property type="molecule type" value="Genomic_DNA"/>
</dbReference>
<organism evidence="4 5">
    <name type="scientific">Cirrhinus mrigala</name>
    <name type="common">Mrigala</name>
    <dbReference type="NCBI Taxonomy" id="683832"/>
    <lineage>
        <taxon>Eukaryota</taxon>
        <taxon>Metazoa</taxon>
        <taxon>Chordata</taxon>
        <taxon>Craniata</taxon>
        <taxon>Vertebrata</taxon>
        <taxon>Euteleostomi</taxon>
        <taxon>Actinopterygii</taxon>
        <taxon>Neopterygii</taxon>
        <taxon>Teleostei</taxon>
        <taxon>Ostariophysi</taxon>
        <taxon>Cypriniformes</taxon>
        <taxon>Cyprinidae</taxon>
        <taxon>Labeoninae</taxon>
        <taxon>Labeonini</taxon>
        <taxon>Cirrhinus</taxon>
    </lineage>
</organism>
<dbReference type="InterPro" id="IPR006202">
    <property type="entry name" value="Neur_chan_lig-bd"/>
</dbReference>
<dbReference type="InterPro" id="IPR006201">
    <property type="entry name" value="Neur_channel"/>
</dbReference>
<evidence type="ECO:0000256" key="1">
    <source>
        <dbReference type="ARBA" id="ARBA00004141"/>
    </source>
</evidence>
<evidence type="ECO:0000313" key="5">
    <source>
        <dbReference type="Proteomes" id="UP001529510"/>
    </source>
</evidence>
<dbReference type="Proteomes" id="UP001529510">
    <property type="component" value="Unassembled WGS sequence"/>
</dbReference>
<dbReference type="SUPFAM" id="SSF63712">
    <property type="entry name" value="Nicotinic receptor ligand binding domain-like"/>
    <property type="match status" value="1"/>
</dbReference>
<keyword evidence="2" id="KW-0472">Membrane</keyword>
<sequence>TCYIDVRWFPFDVQRCDLKFGSWTYGGWSLDLQMMEADITGYIANGEWDLV</sequence>
<reference evidence="4 5" key="1">
    <citation type="submission" date="2024-05" db="EMBL/GenBank/DDBJ databases">
        <title>Genome sequencing and assembly of Indian major carp, Cirrhinus mrigala (Hamilton, 1822).</title>
        <authorList>
            <person name="Mohindra V."/>
            <person name="Chowdhury L.M."/>
            <person name="Lal K."/>
            <person name="Jena J.K."/>
        </authorList>
    </citation>
    <scope>NUCLEOTIDE SEQUENCE [LARGE SCALE GENOMIC DNA]</scope>
    <source>
        <strain evidence="4">CM1030</strain>
        <tissue evidence="4">Blood</tissue>
    </source>
</reference>
<protein>
    <recommendedName>
        <fullName evidence="3">Neurotransmitter-gated ion-channel ligand-binding domain-containing protein</fullName>
    </recommendedName>
</protein>
<dbReference type="PROSITE" id="PS00236">
    <property type="entry name" value="NEUROTR_ION_CHANNEL"/>
    <property type="match status" value="1"/>
</dbReference>
<comment type="subcellular location">
    <subcellularLocation>
        <location evidence="1">Membrane</location>
        <topology evidence="1">Multi-pass membrane protein</topology>
    </subcellularLocation>
</comment>
<keyword evidence="5" id="KW-1185">Reference proteome</keyword>
<feature type="domain" description="Neurotransmitter-gated ion-channel ligand-binding" evidence="3">
    <location>
        <begin position="1"/>
        <end position="50"/>
    </location>
</feature>
<dbReference type="Gene3D" id="2.70.170.10">
    <property type="entry name" value="Neurotransmitter-gated ion-channel ligand-binding domain"/>
    <property type="match status" value="1"/>
</dbReference>
<evidence type="ECO:0000259" key="3">
    <source>
        <dbReference type="Pfam" id="PF02931"/>
    </source>
</evidence>